<dbReference type="InterPro" id="IPR036599">
    <property type="entry name" value="DNA_ligase_N_sf"/>
</dbReference>
<evidence type="ECO:0000256" key="7">
    <source>
        <dbReference type="ARBA" id="ARBA00022832"/>
    </source>
</evidence>
<dbReference type="GO" id="GO:0006633">
    <property type="term" value="P:fatty acid biosynthetic process"/>
    <property type="evidence" value="ECO:0007669"/>
    <property type="project" value="UniProtKB-KW"/>
</dbReference>
<proteinExistence type="inferred from homology"/>
<dbReference type="HOGENOM" id="CLU_285117_0_0_1"/>
<keyword evidence="9" id="KW-0521">NADP</keyword>
<dbReference type="InParanoid" id="A0A067NFX6"/>
<evidence type="ECO:0000256" key="1">
    <source>
        <dbReference type="ARBA" id="ARBA00004173"/>
    </source>
</evidence>
<evidence type="ECO:0000313" key="19">
    <source>
        <dbReference type="Proteomes" id="UP000027073"/>
    </source>
</evidence>
<dbReference type="Gene3D" id="3.90.180.10">
    <property type="entry name" value="Medium-chain alcohol dehydrogenases, catalytic domain"/>
    <property type="match status" value="1"/>
</dbReference>
<dbReference type="InterPro" id="IPR036291">
    <property type="entry name" value="NAD(P)-bd_dom_sf"/>
</dbReference>
<keyword evidence="13" id="KW-0496">Mitochondrion</keyword>
<comment type="similarity">
    <text evidence="2">Belongs to the ATP-dependent DNA ligase family.</text>
</comment>
<evidence type="ECO:0000256" key="13">
    <source>
        <dbReference type="ARBA" id="ARBA00023128"/>
    </source>
</evidence>
<dbReference type="InterPro" id="IPR012308">
    <property type="entry name" value="DNA_ligase_ATP-dep_N"/>
</dbReference>
<keyword evidence="10" id="KW-0809">Transit peptide</keyword>
<keyword evidence="7" id="KW-0276">Fatty acid metabolism</keyword>
<dbReference type="GO" id="GO:0006310">
    <property type="term" value="P:DNA recombination"/>
    <property type="evidence" value="ECO:0007669"/>
    <property type="project" value="InterPro"/>
</dbReference>
<evidence type="ECO:0000259" key="17">
    <source>
        <dbReference type="PROSITE" id="PS50160"/>
    </source>
</evidence>
<dbReference type="InterPro" id="IPR012340">
    <property type="entry name" value="NA-bd_OB-fold"/>
</dbReference>
<dbReference type="FunFam" id="3.40.50.720:FF:000112">
    <property type="entry name" value="Enoyl-[acyl-carrier-protein] reductase 1, mitochondrial"/>
    <property type="match status" value="1"/>
</dbReference>
<evidence type="ECO:0000256" key="3">
    <source>
        <dbReference type="ARBA" id="ARBA00010371"/>
    </source>
</evidence>
<comment type="similarity">
    <text evidence="3">Belongs to the zinc-containing alcohol dehydrogenase family. Quinone oxidoreductase subfamily.</text>
</comment>
<evidence type="ECO:0000256" key="15">
    <source>
        <dbReference type="ARBA" id="ARBA00038963"/>
    </source>
</evidence>
<name>A0A067NFX6_PLEO1</name>
<comment type="subcellular location">
    <subcellularLocation>
        <location evidence="1">Mitochondrion</location>
    </subcellularLocation>
</comment>
<dbReference type="SUPFAM" id="SSF56091">
    <property type="entry name" value="DNA ligase/mRNA capping enzyme, catalytic domain"/>
    <property type="match status" value="1"/>
</dbReference>
<dbReference type="InterPro" id="IPR051034">
    <property type="entry name" value="Mito_Enoyl-ACP_Reductase"/>
</dbReference>
<keyword evidence="11" id="KW-0560">Oxidoreductase</keyword>
<evidence type="ECO:0000256" key="5">
    <source>
        <dbReference type="ARBA" id="ARBA00022598"/>
    </source>
</evidence>
<evidence type="ECO:0000256" key="4">
    <source>
        <dbReference type="ARBA" id="ARBA00022516"/>
    </source>
</evidence>
<dbReference type="EMBL" id="KL198009">
    <property type="protein sequence ID" value="KDQ26938.1"/>
    <property type="molecule type" value="Genomic_DNA"/>
</dbReference>
<dbReference type="GO" id="GO:0005739">
    <property type="term" value="C:mitochondrion"/>
    <property type="evidence" value="ECO:0007669"/>
    <property type="project" value="UniProtKB-SubCell"/>
</dbReference>
<evidence type="ECO:0000256" key="6">
    <source>
        <dbReference type="ARBA" id="ARBA00022741"/>
    </source>
</evidence>
<dbReference type="Gene3D" id="2.40.50.140">
    <property type="entry name" value="Nucleic acid-binding proteins"/>
    <property type="match status" value="1"/>
</dbReference>
<evidence type="ECO:0000256" key="8">
    <source>
        <dbReference type="ARBA" id="ARBA00022840"/>
    </source>
</evidence>
<keyword evidence="12" id="KW-0443">Lipid metabolism</keyword>
<organism evidence="18 19">
    <name type="scientific">Pleurotus ostreatus (strain PC15)</name>
    <name type="common">Oyster mushroom</name>
    <dbReference type="NCBI Taxonomy" id="1137138"/>
    <lineage>
        <taxon>Eukaryota</taxon>
        <taxon>Fungi</taxon>
        <taxon>Dikarya</taxon>
        <taxon>Basidiomycota</taxon>
        <taxon>Agaricomycotina</taxon>
        <taxon>Agaricomycetes</taxon>
        <taxon>Agaricomycetidae</taxon>
        <taxon>Agaricales</taxon>
        <taxon>Pleurotineae</taxon>
        <taxon>Pleurotaceae</taxon>
        <taxon>Pleurotus</taxon>
    </lineage>
</organism>
<feature type="domain" description="ATP-dependent DNA ligase family profile" evidence="17">
    <location>
        <begin position="408"/>
        <end position="525"/>
    </location>
</feature>
<protein>
    <recommendedName>
        <fullName evidence="15">enoyl-[acyl-carrier-protein] reductase</fullName>
        <ecNumber evidence="15">1.3.1.104</ecNumber>
    </recommendedName>
</protein>
<keyword evidence="8" id="KW-0067">ATP-binding</keyword>
<dbReference type="PROSITE" id="PS00697">
    <property type="entry name" value="DNA_LIGASE_A1"/>
    <property type="match status" value="1"/>
</dbReference>
<dbReference type="InterPro" id="IPR020843">
    <property type="entry name" value="ER"/>
</dbReference>
<dbReference type="GO" id="GO:0005524">
    <property type="term" value="F:ATP binding"/>
    <property type="evidence" value="ECO:0007669"/>
    <property type="project" value="UniProtKB-KW"/>
</dbReference>
<dbReference type="Gene3D" id="3.40.50.720">
    <property type="entry name" value="NAD(P)-binding Rossmann-like Domain"/>
    <property type="match status" value="1"/>
</dbReference>
<comment type="catalytic activity">
    <reaction evidence="16">
        <text>a 2,3-saturated acyl-[ACP] + NADP(+) = a (2E)-enoyl-[ACP] + NADPH + H(+)</text>
        <dbReference type="Rhea" id="RHEA:22564"/>
        <dbReference type="Rhea" id="RHEA-COMP:9925"/>
        <dbReference type="Rhea" id="RHEA-COMP:9926"/>
        <dbReference type="ChEBI" id="CHEBI:15378"/>
        <dbReference type="ChEBI" id="CHEBI:57783"/>
        <dbReference type="ChEBI" id="CHEBI:58349"/>
        <dbReference type="ChEBI" id="CHEBI:78784"/>
        <dbReference type="ChEBI" id="CHEBI:78785"/>
        <dbReference type="EC" id="1.3.1.104"/>
    </reaction>
</comment>
<evidence type="ECO:0000313" key="18">
    <source>
        <dbReference type="EMBL" id="KDQ26938.1"/>
    </source>
</evidence>
<dbReference type="PANTHER" id="PTHR43981:SF2">
    <property type="entry name" value="ENOYL-[ACYL-CARRIER-PROTEIN] REDUCTASE, MITOCHONDRIAL"/>
    <property type="match status" value="1"/>
</dbReference>
<dbReference type="PROSITE" id="PS50160">
    <property type="entry name" value="DNA_LIGASE_A3"/>
    <property type="match status" value="1"/>
</dbReference>
<evidence type="ECO:0000256" key="12">
    <source>
        <dbReference type="ARBA" id="ARBA00023098"/>
    </source>
</evidence>
<evidence type="ECO:0000256" key="9">
    <source>
        <dbReference type="ARBA" id="ARBA00022857"/>
    </source>
</evidence>
<dbReference type="Pfam" id="PF04675">
    <property type="entry name" value="DNA_ligase_A_N"/>
    <property type="match status" value="1"/>
</dbReference>
<keyword evidence="4" id="KW-0444">Lipid biosynthesis</keyword>
<dbReference type="GO" id="GO:0003677">
    <property type="term" value="F:DNA binding"/>
    <property type="evidence" value="ECO:0007669"/>
    <property type="project" value="InterPro"/>
</dbReference>
<dbReference type="InterPro" id="IPR013149">
    <property type="entry name" value="ADH-like_C"/>
</dbReference>
<evidence type="ECO:0000256" key="10">
    <source>
        <dbReference type="ARBA" id="ARBA00022946"/>
    </source>
</evidence>
<dbReference type="SUPFAM" id="SSF50129">
    <property type="entry name" value="GroES-like"/>
    <property type="match status" value="1"/>
</dbReference>
<dbReference type="GO" id="GO:0003910">
    <property type="term" value="F:DNA ligase (ATP) activity"/>
    <property type="evidence" value="ECO:0007669"/>
    <property type="project" value="InterPro"/>
</dbReference>
<dbReference type="PANTHER" id="PTHR43981">
    <property type="entry name" value="ENOYL-[ACYL-CARRIER-PROTEIN] REDUCTASE, MITOCHONDRIAL"/>
    <property type="match status" value="1"/>
</dbReference>
<keyword evidence="14" id="KW-0275">Fatty acid biosynthesis</keyword>
<evidence type="ECO:0000256" key="16">
    <source>
        <dbReference type="ARBA" id="ARBA00048843"/>
    </source>
</evidence>
<dbReference type="Pfam" id="PF00107">
    <property type="entry name" value="ADH_zinc_N"/>
    <property type="match status" value="1"/>
</dbReference>
<dbReference type="Proteomes" id="UP000027073">
    <property type="component" value="Unassembled WGS sequence"/>
</dbReference>
<dbReference type="SMART" id="SM00829">
    <property type="entry name" value="PKS_ER"/>
    <property type="match status" value="1"/>
</dbReference>
<dbReference type="CDD" id="cd08290">
    <property type="entry name" value="ETR"/>
    <property type="match status" value="1"/>
</dbReference>
<dbReference type="InterPro" id="IPR011032">
    <property type="entry name" value="GroES-like_sf"/>
</dbReference>
<dbReference type="InterPro" id="IPR016059">
    <property type="entry name" value="DNA_ligase_ATP-dep_CS"/>
</dbReference>
<reference evidence="19" key="1">
    <citation type="journal article" date="2014" name="Proc. Natl. Acad. Sci. U.S.A.">
        <title>Extensive sampling of basidiomycete genomes demonstrates inadequacy of the white-rot/brown-rot paradigm for wood decay fungi.</title>
        <authorList>
            <person name="Riley R."/>
            <person name="Salamov A.A."/>
            <person name="Brown D.W."/>
            <person name="Nagy L.G."/>
            <person name="Floudas D."/>
            <person name="Held B.W."/>
            <person name="Levasseur A."/>
            <person name="Lombard V."/>
            <person name="Morin E."/>
            <person name="Otillar R."/>
            <person name="Lindquist E.A."/>
            <person name="Sun H."/>
            <person name="LaButti K.M."/>
            <person name="Schmutz J."/>
            <person name="Jabbour D."/>
            <person name="Luo H."/>
            <person name="Baker S.E."/>
            <person name="Pisabarro A.G."/>
            <person name="Walton J.D."/>
            <person name="Blanchette R.A."/>
            <person name="Henrissat B."/>
            <person name="Martin F."/>
            <person name="Cullen D."/>
            <person name="Hibbett D.S."/>
            <person name="Grigoriev I.V."/>
        </authorList>
    </citation>
    <scope>NUCLEOTIDE SEQUENCE [LARGE SCALE GENOMIC DNA]</scope>
    <source>
        <strain evidence="19">PC15</strain>
    </source>
</reference>
<gene>
    <name evidence="18" type="ORF">PLEOSDRAFT_1093851</name>
</gene>
<dbReference type="STRING" id="1137138.A0A067NFX6"/>
<dbReference type="Pfam" id="PF08240">
    <property type="entry name" value="ADH_N"/>
    <property type="match status" value="1"/>
</dbReference>
<dbReference type="OrthoDB" id="7482721at2759"/>
<dbReference type="GO" id="GO:0141148">
    <property type="term" value="F:enoyl-[acyl-carrier-protein] reductase (NADPH) activity"/>
    <property type="evidence" value="ECO:0007669"/>
    <property type="project" value="UniProtKB-EC"/>
</dbReference>
<dbReference type="Pfam" id="PF01068">
    <property type="entry name" value="DNA_ligase_A_M"/>
    <property type="match status" value="1"/>
</dbReference>
<dbReference type="VEuPathDB" id="FungiDB:PLEOSDRAFT_1093851"/>
<keyword evidence="5" id="KW-0436">Ligase</keyword>
<dbReference type="Gene3D" id="1.10.3260.10">
    <property type="entry name" value="DNA ligase, ATP-dependent, N-terminal domain"/>
    <property type="match status" value="1"/>
</dbReference>
<accession>A0A067NFX6</accession>
<dbReference type="SUPFAM" id="SSF51735">
    <property type="entry name" value="NAD(P)-binding Rossmann-fold domains"/>
    <property type="match status" value="1"/>
</dbReference>
<evidence type="ECO:0000256" key="11">
    <source>
        <dbReference type="ARBA" id="ARBA00023002"/>
    </source>
</evidence>
<evidence type="ECO:0000256" key="14">
    <source>
        <dbReference type="ARBA" id="ARBA00023160"/>
    </source>
</evidence>
<sequence>MSEPVVVEGVPFSLQDPHIHPARGTFRRWLAALRRQFNPLPPNTVSILLRLLFPEEDKKRKYELQETKFIPLLANCFGFSSTSLEKWDAEGNSGCLGCELRRILEETHADPSESISSLSIAQVDELLDELAASSSFTDNSIRRKYLKASRRPRSAVIRCLFRPLTPLDAACAVQIILRDMRPLLYPQTEKHYTAALKNINSRSYTTLTKEDVMFELDPPGSLYRMSKVVARLDEAVEAYEQSLKPGQPRIGIAIQIPKSSKAQSCGHGLKFLQGAKKVYAETKYDGERAQIHVEVPSDGTKVRITIFSKSTRDSSLDRVGVFPIIRQALGLEEGQTPRISQNVILDAEMVAYQNDHIDEFWRIRGLVETTAYGVRGSCRISGAGKPSNIANSQCSLASSVNEGCHLALVFFDILYLDSQSTLHRPYDERRDLLERTVQPIPHHALFSKRTLLEPRRESLTAHLCEVFADAISNHEEGLVLKASNSRYNDTLLPWVKVKRDYIPGLGDCLDMVILGADWEKDRGRGLYAPTGTLTTFYVGILENSSEIESSPGTKPAFHIYYTSSYGLDRETLEETNFLIKNSDPVEYDKKHPPQGLPYAYTLYPGIKPPGILFSTPLLGELYGDRFTKAAQSKYYELRFPRLIKIYRPKERSWQGGVTPEVLLSTAREILGVDDEDKDVRDVCKGLFGQPPSPGVRSGKKRMKQQVHWVSSALRAASNRAVVYTKNGDPTSVLTALTHPQLPSPSPSTLNIKFLLAPINPADINVVEGVYPAKPQLTSSLTQSGLGSADTPVYVGGNEGLAEVTEVGSGVEGLKKGDWVIMTRPQAGTWSSNKNVSPRELLKVPRELDGFKLDEVSGATITVNPATAYNMIHDFTTLQEGDWLVQNGANSAVGQAVIQIAAAKGIKTLNFVRNRDNFSELKAQLTSLGATTVLTYDELADKSLRGKVKEWTDGKGIRLGLNCVGGKDTTLMTQLLGQDGHLVTYGAMSKQPLSLPTPMFIFKNLQAHGFWQSRWYKQRGPAEQGELMKKLVQFMSKGQLSPPEHEIVTIAGHESDETATQKVREIMSKLAAGRFGKKVLLRMEEVTSD</sequence>
<dbReference type="GO" id="GO:0006281">
    <property type="term" value="P:DNA repair"/>
    <property type="evidence" value="ECO:0007669"/>
    <property type="project" value="InterPro"/>
</dbReference>
<dbReference type="Gene3D" id="3.30.470.30">
    <property type="entry name" value="DNA ligase/mRNA capping enzyme"/>
    <property type="match status" value="1"/>
</dbReference>
<dbReference type="AlphaFoldDB" id="A0A067NFX6"/>
<evidence type="ECO:0000256" key="2">
    <source>
        <dbReference type="ARBA" id="ARBA00007572"/>
    </source>
</evidence>
<dbReference type="EC" id="1.3.1.104" evidence="15"/>
<dbReference type="InterPro" id="IPR013154">
    <property type="entry name" value="ADH-like_N"/>
</dbReference>
<keyword evidence="6" id="KW-0547">Nucleotide-binding</keyword>
<dbReference type="InterPro" id="IPR012310">
    <property type="entry name" value="DNA_ligase_ATP-dep_cent"/>
</dbReference>